<dbReference type="NCBIfam" id="TIGR00046">
    <property type="entry name" value="RsmE family RNA methyltransferase"/>
    <property type="match status" value="1"/>
</dbReference>
<dbReference type="RefSeq" id="WP_316410458.1">
    <property type="nucleotide sequence ID" value="NZ_AP027081.1"/>
</dbReference>
<evidence type="ECO:0000256" key="9">
    <source>
        <dbReference type="ARBA" id="ARBA00047944"/>
    </source>
</evidence>
<comment type="subcellular location">
    <subcellularLocation>
        <location evidence="1 10">Cytoplasm</location>
    </subcellularLocation>
</comment>
<dbReference type="PIRSF" id="PIRSF015601">
    <property type="entry name" value="MTase_slr0722"/>
    <property type="match status" value="1"/>
</dbReference>
<evidence type="ECO:0000256" key="3">
    <source>
        <dbReference type="ARBA" id="ARBA00022490"/>
    </source>
</evidence>
<protein>
    <recommendedName>
        <fullName evidence="10">Ribosomal RNA small subunit methyltransferase E</fullName>
        <ecNumber evidence="10">2.1.1.193</ecNumber>
    </recommendedName>
</protein>
<keyword evidence="7 10" id="KW-0949">S-adenosyl-L-methionine</keyword>
<keyword evidence="4 10" id="KW-0698">rRNA processing</keyword>
<keyword evidence="6 10" id="KW-0808">Transferase</keyword>
<keyword evidence="5 10" id="KW-0489">Methyltransferase</keyword>
<organism evidence="12 13">
    <name type="scientific">Mesoterricola sediminis</name>
    <dbReference type="NCBI Taxonomy" id="2927980"/>
    <lineage>
        <taxon>Bacteria</taxon>
        <taxon>Pseudomonadati</taxon>
        <taxon>Acidobacteriota</taxon>
        <taxon>Holophagae</taxon>
        <taxon>Holophagales</taxon>
        <taxon>Holophagaceae</taxon>
        <taxon>Mesoterricola</taxon>
    </lineage>
</organism>
<evidence type="ECO:0000256" key="6">
    <source>
        <dbReference type="ARBA" id="ARBA00022679"/>
    </source>
</evidence>
<dbReference type="GO" id="GO:0070042">
    <property type="term" value="F:rRNA (uridine-N3-)-methyltransferase activity"/>
    <property type="evidence" value="ECO:0007669"/>
    <property type="project" value="TreeGrafter"/>
</dbReference>
<evidence type="ECO:0000313" key="12">
    <source>
        <dbReference type="EMBL" id="BDU77876.1"/>
    </source>
</evidence>
<comment type="similarity">
    <text evidence="2 10">Belongs to the RNA methyltransferase RsmE family.</text>
</comment>
<dbReference type="GO" id="GO:0070475">
    <property type="term" value="P:rRNA base methylation"/>
    <property type="evidence" value="ECO:0007669"/>
    <property type="project" value="TreeGrafter"/>
</dbReference>
<evidence type="ECO:0000256" key="7">
    <source>
        <dbReference type="ARBA" id="ARBA00022691"/>
    </source>
</evidence>
<sequence length="234" mass="25303">MNLLLLEDKDFVSPTRVRLEGRRLRHVQEVHRAAVGDDLVVGRLGGNLGRGRVLALDDALELEVTLDQAPPPKLPLTLVLALPRPKVLNRVLAAAASLGVARIHLVNAWKVEKSYWKSPRMAEENLLLQRVLGLEQARDTVLPSLELHRLLRPFAEEVLPSLAAGTTALVAHPGVPVPCPRDLTGPVTLAIGPEGGFLPQEVELLGRAGLTPVNLGSRILRVETAVAALVGRLF</sequence>
<feature type="domain" description="Ribosomal RNA small subunit methyltransferase E methyltransferase" evidence="11">
    <location>
        <begin position="73"/>
        <end position="231"/>
    </location>
</feature>
<dbReference type="PANTHER" id="PTHR30027:SF3">
    <property type="entry name" value="16S RRNA (URACIL(1498)-N(3))-METHYLTRANSFERASE"/>
    <property type="match status" value="1"/>
</dbReference>
<dbReference type="Gene3D" id="3.40.1280.10">
    <property type="match status" value="1"/>
</dbReference>
<dbReference type="NCBIfam" id="NF008700">
    <property type="entry name" value="PRK11713.5-4"/>
    <property type="match status" value="1"/>
</dbReference>
<dbReference type="SUPFAM" id="SSF75217">
    <property type="entry name" value="alpha/beta knot"/>
    <property type="match status" value="1"/>
</dbReference>
<evidence type="ECO:0000256" key="5">
    <source>
        <dbReference type="ARBA" id="ARBA00022603"/>
    </source>
</evidence>
<dbReference type="InterPro" id="IPR029026">
    <property type="entry name" value="tRNA_m1G_MTases_N"/>
</dbReference>
<accession>A0AA48GRF1</accession>
<dbReference type="InterPro" id="IPR046886">
    <property type="entry name" value="RsmE_MTase_dom"/>
</dbReference>
<evidence type="ECO:0000259" key="11">
    <source>
        <dbReference type="Pfam" id="PF04452"/>
    </source>
</evidence>
<dbReference type="Pfam" id="PF04452">
    <property type="entry name" value="Methyltrans_RNA"/>
    <property type="match status" value="1"/>
</dbReference>
<evidence type="ECO:0000313" key="13">
    <source>
        <dbReference type="Proteomes" id="UP001228113"/>
    </source>
</evidence>
<dbReference type="EMBL" id="AP027081">
    <property type="protein sequence ID" value="BDU77876.1"/>
    <property type="molecule type" value="Genomic_DNA"/>
</dbReference>
<name>A0AA48GRF1_9BACT</name>
<keyword evidence="13" id="KW-1185">Reference proteome</keyword>
<reference evidence="12" key="1">
    <citation type="journal article" date="2023" name="Int. J. Syst. Evol. Microbiol.">
        <title>Mesoterricola silvestris gen. nov., sp. nov., Mesoterricola sediminis sp. nov., Geothrix oryzae sp. nov., Geothrix edaphica sp. nov., Geothrix rubra sp. nov., and Geothrix limicola sp. nov., six novel members of Acidobacteriota isolated from soils.</title>
        <authorList>
            <person name="Itoh H."/>
            <person name="Sugisawa Y."/>
            <person name="Mise K."/>
            <person name="Xu Z."/>
            <person name="Kuniyasu M."/>
            <person name="Ushijima N."/>
            <person name="Kawano K."/>
            <person name="Kobayashi E."/>
            <person name="Shiratori Y."/>
            <person name="Masuda Y."/>
            <person name="Senoo K."/>
        </authorList>
    </citation>
    <scope>NUCLEOTIDE SEQUENCE</scope>
    <source>
        <strain evidence="12">W786</strain>
    </source>
</reference>
<evidence type="ECO:0000256" key="1">
    <source>
        <dbReference type="ARBA" id="ARBA00004496"/>
    </source>
</evidence>
<dbReference type="KEGG" id="msea:METESE_28340"/>
<dbReference type="AlphaFoldDB" id="A0AA48GRF1"/>
<dbReference type="InterPro" id="IPR006700">
    <property type="entry name" value="RsmE"/>
</dbReference>
<proteinExistence type="inferred from homology"/>
<keyword evidence="3 10" id="KW-0963">Cytoplasm</keyword>
<gene>
    <name evidence="12" type="ORF">METESE_28340</name>
</gene>
<evidence type="ECO:0000256" key="10">
    <source>
        <dbReference type="PIRNR" id="PIRNR015601"/>
    </source>
</evidence>
<comment type="catalytic activity">
    <reaction evidence="9 10">
        <text>uridine(1498) in 16S rRNA + S-adenosyl-L-methionine = N(3)-methyluridine(1498) in 16S rRNA + S-adenosyl-L-homocysteine + H(+)</text>
        <dbReference type="Rhea" id="RHEA:42920"/>
        <dbReference type="Rhea" id="RHEA-COMP:10283"/>
        <dbReference type="Rhea" id="RHEA-COMP:10284"/>
        <dbReference type="ChEBI" id="CHEBI:15378"/>
        <dbReference type="ChEBI" id="CHEBI:57856"/>
        <dbReference type="ChEBI" id="CHEBI:59789"/>
        <dbReference type="ChEBI" id="CHEBI:65315"/>
        <dbReference type="ChEBI" id="CHEBI:74502"/>
        <dbReference type="EC" id="2.1.1.193"/>
    </reaction>
</comment>
<dbReference type="InterPro" id="IPR029028">
    <property type="entry name" value="Alpha/beta_knot_MTases"/>
</dbReference>
<dbReference type="PANTHER" id="PTHR30027">
    <property type="entry name" value="RIBOSOMAL RNA SMALL SUBUNIT METHYLTRANSFERASE E"/>
    <property type="match status" value="1"/>
</dbReference>
<evidence type="ECO:0000256" key="4">
    <source>
        <dbReference type="ARBA" id="ARBA00022552"/>
    </source>
</evidence>
<evidence type="ECO:0000256" key="8">
    <source>
        <dbReference type="ARBA" id="ARBA00025699"/>
    </source>
</evidence>
<dbReference type="GO" id="GO:0005737">
    <property type="term" value="C:cytoplasm"/>
    <property type="evidence" value="ECO:0007669"/>
    <property type="project" value="UniProtKB-SubCell"/>
</dbReference>
<dbReference type="CDD" id="cd18084">
    <property type="entry name" value="RsmE-like"/>
    <property type="match status" value="1"/>
</dbReference>
<comment type="function">
    <text evidence="8 10">Specifically methylates the N3 position of the uracil ring of uridine 1498 (m3U1498) in 16S rRNA. Acts on the fully assembled 30S ribosomal subunit.</text>
</comment>
<dbReference type="EC" id="2.1.1.193" evidence="10"/>
<dbReference type="Proteomes" id="UP001228113">
    <property type="component" value="Chromosome"/>
</dbReference>
<evidence type="ECO:0000256" key="2">
    <source>
        <dbReference type="ARBA" id="ARBA00005528"/>
    </source>
</evidence>